<feature type="compositionally biased region" description="Polar residues" evidence="1">
    <location>
        <begin position="765"/>
        <end position="774"/>
    </location>
</feature>
<sequence>MKFETQKKENNPSNKILNSDLIASGDVIDATEILEELPVITTPNVMFDDVISQKISDKIETEISNIVNTEEPQAPVVSKYDNIETIITTTKLPVVEQYTTPSFLEDLFGIYTSNTTQSEDTEAESLKSLPKEISDTGKELPSLFIPLPKTSLSPMFAEDKILQNSNDEFQIATSHKNLHPDKEVTSYGLDIIKNFNDSNYDTNLLSTTITSNEISTITNDANIADETSSILPNTIETSSSSSIEDVNTLLITDSPNTAEINTDDNVSTTTSLLPSITTEQTNSETINEMPQTTASTDSVIVDVINTDFSINNQENNETVSSDQPKPMLELVIQNSEMNDFMSRINNMPIMIRVVNPVVTTTQVPETTTEVSSTELTTSSTLLSVSSNEDTADRSGVLQLETESVLETSTQTENTFSSEQNITTTNTNFDTTLPNSPSTITLQENTPTSNTNEGTEALIYEPNVNDIVIYTTEPQIPVITTAELNNNMNDKMEDLNNSNTKDQNDNDAKTTELPSSDFLQQHSLIRPENTETIDPTILSTSDYQNVIDFANKVVDHVQNYQTQELKQSNEDTSSTFIPIVEDSTINVSEDPLNLISMFIDSDQVHDPEESQKVVNFKSINNRQDTGNPSVQQSKFDPSTQPIIIKNSTVIQYQDITNFKGYNQHQPTKYMDLVPYKDIDYDGQFSAGGDSKFPSDTIYVLDDYDVLPANSNNQHNEYIFVADNGGGNILPANLLGSSADLNNQPVYIIDGNIPNYAARFQQDTATVNDSPQQKINSEFKAPLPRDFQSFRPSRDSDISQNPWYESRQ</sequence>
<feature type="region of interest" description="Disordered" evidence="1">
    <location>
        <begin position="765"/>
        <end position="806"/>
    </location>
</feature>
<comment type="caution">
    <text evidence="2">The sequence shown here is derived from an EMBL/GenBank/DDBJ whole genome shotgun (WGS) entry which is preliminary data.</text>
</comment>
<dbReference type="AlphaFoldDB" id="A0AAV4QV76"/>
<protein>
    <submittedName>
        <fullName evidence="2">Uncharacterized protein</fullName>
    </submittedName>
</protein>
<name>A0AAV4QV76_9ARAC</name>
<evidence type="ECO:0000313" key="2">
    <source>
        <dbReference type="EMBL" id="GIY13147.1"/>
    </source>
</evidence>
<reference evidence="2 3" key="1">
    <citation type="submission" date="2021-06" db="EMBL/GenBank/DDBJ databases">
        <title>Caerostris darwini draft genome.</title>
        <authorList>
            <person name="Kono N."/>
            <person name="Arakawa K."/>
        </authorList>
    </citation>
    <scope>NUCLEOTIDE SEQUENCE [LARGE SCALE GENOMIC DNA]</scope>
</reference>
<proteinExistence type="predicted"/>
<feature type="region of interest" description="Disordered" evidence="1">
    <location>
        <begin position="424"/>
        <end position="452"/>
    </location>
</feature>
<gene>
    <name evidence="2" type="primary">AVEN_4128_1</name>
    <name evidence="2" type="ORF">CDAR_295321</name>
</gene>
<feature type="compositionally biased region" description="Polar residues" evidence="1">
    <location>
        <begin position="488"/>
        <end position="500"/>
    </location>
</feature>
<organism evidence="2 3">
    <name type="scientific">Caerostris darwini</name>
    <dbReference type="NCBI Taxonomy" id="1538125"/>
    <lineage>
        <taxon>Eukaryota</taxon>
        <taxon>Metazoa</taxon>
        <taxon>Ecdysozoa</taxon>
        <taxon>Arthropoda</taxon>
        <taxon>Chelicerata</taxon>
        <taxon>Arachnida</taxon>
        <taxon>Araneae</taxon>
        <taxon>Araneomorphae</taxon>
        <taxon>Entelegynae</taxon>
        <taxon>Araneoidea</taxon>
        <taxon>Araneidae</taxon>
        <taxon>Caerostris</taxon>
    </lineage>
</organism>
<feature type="compositionally biased region" description="Low complexity" evidence="1">
    <location>
        <begin position="424"/>
        <end position="434"/>
    </location>
</feature>
<evidence type="ECO:0000256" key="1">
    <source>
        <dbReference type="SAM" id="MobiDB-lite"/>
    </source>
</evidence>
<feature type="region of interest" description="Disordered" evidence="1">
    <location>
        <begin position="488"/>
        <end position="514"/>
    </location>
</feature>
<accession>A0AAV4QV76</accession>
<dbReference type="EMBL" id="BPLQ01005182">
    <property type="protein sequence ID" value="GIY13147.1"/>
    <property type="molecule type" value="Genomic_DNA"/>
</dbReference>
<keyword evidence="3" id="KW-1185">Reference proteome</keyword>
<evidence type="ECO:0000313" key="3">
    <source>
        <dbReference type="Proteomes" id="UP001054837"/>
    </source>
</evidence>
<feature type="compositionally biased region" description="Polar residues" evidence="1">
    <location>
        <begin position="435"/>
        <end position="452"/>
    </location>
</feature>
<dbReference type="Proteomes" id="UP001054837">
    <property type="component" value="Unassembled WGS sequence"/>
</dbReference>
<feature type="compositionally biased region" description="Polar residues" evidence="1">
    <location>
        <begin position="796"/>
        <end position="806"/>
    </location>
</feature>